<dbReference type="SUPFAM" id="SSF51294">
    <property type="entry name" value="Hedgehog/intein (Hint) domain"/>
    <property type="match status" value="1"/>
</dbReference>
<dbReference type="AlphaFoldDB" id="A0A814XR36"/>
<evidence type="ECO:0000313" key="5">
    <source>
        <dbReference type="Proteomes" id="UP000663829"/>
    </source>
</evidence>
<evidence type="ECO:0000313" key="4">
    <source>
        <dbReference type="EMBL" id="CAF3982793.1"/>
    </source>
</evidence>
<comment type="caution">
    <text evidence="3">The sequence shown here is derived from an EMBL/GenBank/DDBJ whole genome shotgun (WGS) entry which is preliminary data.</text>
</comment>
<gene>
    <name evidence="3" type="ORF">GPM918_LOCUS24603</name>
    <name evidence="4" type="ORF">SRO942_LOCUS24606</name>
</gene>
<reference evidence="3" key="1">
    <citation type="submission" date="2021-02" db="EMBL/GenBank/DDBJ databases">
        <authorList>
            <person name="Nowell W R."/>
        </authorList>
    </citation>
    <scope>NUCLEOTIDE SEQUENCE</scope>
</reference>
<protein>
    <recommendedName>
        <fullName evidence="2">Hedgehog protein Hint domain-containing protein</fullName>
    </recommendedName>
</protein>
<dbReference type="OrthoDB" id="5212at2759"/>
<dbReference type="Proteomes" id="UP000663829">
    <property type="component" value="Unassembled WGS sequence"/>
</dbReference>
<keyword evidence="1" id="KW-1133">Transmembrane helix</keyword>
<feature type="domain" description="Hedgehog protein Hint" evidence="2">
    <location>
        <begin position="1"/>
        <end position="115"/>
    </location>
</feature>
<dbReference type="GO" id="GO:0016540">
    <property type="term" value="P:protein autoprocessing"/>
    <property type="evidence" value="ECO:0007669"/>
    <property type="project" value="InterPro"/>
</dbReference>
<feature type="non-terminal residue" evidence="3">
    <location>
        <position position="1"/>
    </location>
</feature>
<keyword evidence="5" id="KW-1185">Reference proteome</keyword>
<dbReference type="InterPro" id="IPR050387">
    <property type="entry name" value="Hedgehog_Signaling"/>
</dbReference>
<keyword evidence="1" id="KW-0472">Membrane</keyword>
<dbReference type="Proteomes" id="UP000681722">
    <property type="component" value="Unassembled WGS sequence"/>
</dbReference>
<feature type="transmembrane region" description="Helical" evidence="1">
    <location>
        <begin position="269"/>
        <end position="292"/>
    </location>
</feature>
<dbReference type="Pfam" id="PF01079">
    <property type="entry name" value="Hint"/>
    <property type="match status" value="1"/>
</dbReference>
<evidence type="ECO:0000313" key="3">
    <source>
        <dbReference type="EMBL" id="CAF1219279.1"/>
    </source>
</evidence>
<dbReference type="InterPro" id="IPR001767">
    <property type="entry name" value="Hedgehog_Hint"/>
</dbReference>
<name>A0A814XR36_9BILA</name>
<keyword evidence="1" id="KW-0812">Transmembrane</keyword>
<organism evidence="3 5">
    <name type="scientific">Didymodactylos carnosus</name>
    <dbReference type="NCBI Taxonomy" id="1234261"/>
    <lineage>
        <taxon>Eukaryota</taxon>
        <taxon>Metazoa</taxon>
        <taxon>Spiralia</taxon>
        <taxon>Gnathifera</taxon>
        <taxon>Rotifera</taxon>
        <taxon>Eurotatoria</taxon>
        <taxon>Bdelloidea</taxon>
        <taxon>Philodinida</taxon>
        <taxon>Philodinidae</taxon>
        <taxon>Didymodactylos</taxon>
    </lineage>
</organism>
<dbReference type="Gene3D" id="2.170.16.10">
    <property type="entry name" value="Hedgehog/Intein (Hint) domain"/>
    <property type="match status" value="1"/>
</dbReference>
<dbReference type="CDD" id="cd00081">
    <property type="entry name" value="Hint"/>
    <property type="match status" value="1"/>
</dbReference>
<dbReference type="InterPro" id="IPR036844">
    <property type="entry name" value="Hint_dom_sf"/>
</dbReference>
<accession>A0A814XR36</accession>
<evidence type="ECO:0000259" key="2">
    <source>
        <dbReference type="Pfam" id="PF01079"/>
    </source>
</evidence>
<dbReference type="Gene3D" id="1.20.1070.10">
    <property type="entry name" value="Rhodopsin 7-helix transmembrane proteins"/>
    <property type="match status" value="1"/>
</dbReference>
<proteinExistence type="predicted"/>
<dbReference type="PANTHER" id="PTHR11889:SF31">
    <property type="entry name" value="PROTEIN HEDGEHOG"/>
    <property type="match status" value="1"/>
</dbReference>
<dbReference type="EMBL" id="CAJNOQ010009239">
    <property type="protein sequence ID" value="CAF1219279.1"/>
    <property type="molecule type" value="Genomic_DNA"/>
</dbReference>
<sequence>QFFLIETVLNNRLFLTPDHFIGVYGYDGKFIPARLIKSHDLVYVRNTTTNTIELVGIKNISIETKQGIYSPTLSGTIIVNNLVASCYGAPPGNSHEERHQVYASLRWLYRFKKDFLLLNEPFQSQTTGTPFIVTLTRNYHHMIKRVTDLTLALKTFILIEIITNISDYFQIIAGKKRDLRHNPCVVYLLSSSIADILELYSGLLIRCLNGFGADPTRHSERVCSEVLPSLLRVLTVTICILPISLSKLYQTLTMSMTTKSPLRLAIEGFTFQSAAIVSYINNSVIFFIYTLSGKIFRQELLRILRRQSSLKSSMQQTTRTIMRIQDIQ</sequence>
<dbReference type="PANTHER" id="PTHR11889">
    <property type="entry name" value="HEDGEHOG"/>
    <property type="match status" value="1"/>
</dbReference>
<evidence type="ECO:0000256" key="1">
    <source>
        <dbReference type="SAM" id="Phobius"/>
    </source>
</evidence>
<dbReference type="EMBL" id="CAJOBC010009242">
    <property type="protein sequence ID" value="CAF3982793.1"/>
    <property type="molecule type" value="Genomic_DNA"/>
</dbReference>